<evidence type="ECO:0000259" key="5">
    <source>
        <dbReference type="Pfam" id="PF00389"/>
    </source>
</evidence>
<proteinExistence type="inferred from homology"/>
<dbReference type="AlphaFoldDB" id="A0A9P0NW61"/>
<dbReference type="InterPro" id="IPR006140">
    <property type="entry name" value="D-isomer_DH_NAD-bd"/>
</dbReference>
<evidence type="ECO:0000256" key="4">
    <source>
        <dbReference type="SAM" id="SignalP"/>
    </source>
</evidence>
<dbReference type="GO" id="GO:0005829">
    <property type="term" value="C:cytosol"/>
    <property type="evidence" value="ECO:0007669"/>
    <property type="project" value="TreeGrafter"/>
</dbReference>
<evidence type="ECO:0000313" key="8">
    <source>
        <dbReference type="Proteomes" id="UP001152888"/>
    </source>
</evidence>
<keyword evidence="1 3" id="KW-0560">Oxidoreductase</keyword>
<reference evidence="7" key="1">
    <citation type="submission" date="2022-03" db="EMBL/GenBank/DDBJ databases">
        <authorList>
            <person name="Sayadi A."/>
        </authorList>
    </citation>
    <scope>NUCLEOTIDE SEQUENCE</scope>
</reference>
<evidence type="ECO:0000256" key="3">
    <source>
        <dbReference type="RuleBase" id="RU003719"/>
    </source>
</evidence>
<dbReference type="Pfam" id="PF02826">
    <property type="entry name" value="2-Hacid_dh_C"/>
    <property type="match status" value="1"/>
</dbReference>
<name>A0A9P0NW61_ACAOB</name>
<comment type="similarity">
    <text evidence="3">Belongs to the D-isomer specific 2-hydroxyacid dehydrogenase family.</text>
</comment>
<dbReference type="PANTHER" id="PTHR10996:SF119">
    <property type="entry name" value="FI03731P-RELATED"/>
    <property type="match status" value="1"/>
</dbReference>
<dbReference type="EMBL" id="CAKOFQ010006666">
    <property type="protein sequence ID" value="CAH1956511.1"/>
    <property type="molecule type" value="Genomic_DNA"/>
</dbReference>
<dbReference type="Proteomes" id="UP001152888">
    <property type="component" value="Unassembled WGS sequence"/>
</dbReference>
<dbReference type="PROSITE" id="PS00671">
    <property type="entry name" value="D_2_HYDROXYACID_DH_3"/>
    <property type="match status" value="1"/>
</dbReference>
<dbReference type="CDD" id="cd05301">
    <property type="entry name" value="GDH"/>
    <property type="match status" value="1"/>
</dbReference>
<feature type="chain" id="PRO_5040143781" description="Glyoxylate reductase/hydroxypyruvate reductase" evidence="4">
    <location>
        <begin position="22"/>
        <end position="345"/>
    </location>
</feature>
<dbReference type="InterPro" id="IPR029753">
    <property type="entry name" value="D-isomer_DH_CS"/>
</dbReference>
<dbReference type="FunFam" id="3.40.50.720:FF:000026">
    <property type="entry name" value="Glyoxylate/hydroxypyruvate reductase B"/>
    <property type="match status" value="1"/>
</dbReference>
<dbReference type="OrthoDB" id="298012at2759"/>
<evidence type="ECO:0000313" key="7">
    <source>
        <dbReference type="EMBL" id="CAH1956511.1"/>
    </source>
</evidence>
<dbReference type="SUPFAM" id="SSF51735">
    <property type="entry name" value="NAD(P)-binding Rossmann-fold domains"/>
    <property type="match status" value="1"/>
</dbReference>
<keyword evidence="8" id="KW-1185">Reference proteome</keyword>
<dbReference type="Pfam" id="PF00389">
    <property type="entry name" value="2-Hacid_dh"/>
    <property type="match status" value="1"/>
</dbReference>
<dbReference type="GO" id="GO:0008465">
    <property type="term" value="F:hydroxypyruvate reductase (NADH) activity"/>
    <property type="evidence" value="ECO:0007669"/>
    <property type="project" value="TreeGrafter"/>
</dbReference>
<feature type="domain" description="D-isomer specific 2-hydroxyacid dehydrogenase catalytic" evidence="5">
    <location>
        <begin position="32"/>
        <end position="344"/>
    </location>
</feature>
<feature type="domain" description="D-isomer specific 2-hydroxyacid dehydrogenase NAD-binding" evidence="6">
    <location>
        <begin position="136"/>
        <end position="313"/>
    </location>
</feature>
<comment type="caution">
    <text evidence="7">The sequence shown here is derived from an EMBL/GenBank/DDBJ whole genome shotgun (WGS) entry which is preliminary data.</text>
</comment>
<dbReference type="GO" id="GO:0051287">
    <property type="term" value="F:NAD binding"/>
    <property type="evidence" value="ECO:0007669"/>
    <property type="project" value="InterPro"/>
</dbReference>
<sequence length="345" mass="37906">MLKWKFFIVLKFVAIVRMASAKNCSTNKPPKVLIAEPSTPRSGISYLKEHGCQVIELEKATEDEVLKHIAEVDALLLAPPLKLTNKILDAAGCNMKTVATVSAGYNHIDIDELRKRGIKLGNTPRVLDAAVADHAVMLALAAARRLHEGRLKIENNEWKSDYQWMLGQDICNSTVGIIGLGNIGQAIAKRMKGFDIKQILYTGHREKPEGKELGAKFVSLDTLARDSDFVIISVPLTKETEGMCNEEFFSKMKKTSVFVNISRGQVVDQPALIKALKTNSIFAAGLDVMTPEPLPPDHEMLKLPNLVLTPHIGSATTNTRNEMSLLAAKNILKGLAGEEMIYPVV</sequence>
<dbReference type="InterPro" id="IPR050223">
    <property type="entry name" value="D-isomer_2-hydroxyacid_DH"/>
</dbReference>
<evidence type="ECO:0000259" key="6">
    <source>
        <dbReference type="Pfam" id="PF02826"/>
    </source>
</evidence>
<gene>
    <name evidence="7" type="ORF">ACAOBT_LOCUS1604</name>
</gene>
<evidence type="ECO:0000256" key="2">
    <source>
        <dbReference type="ARBA" id="ARBA00073306"/>
    </source>
</evidence>
<dbReference type="GO" id="GO:0030267">
    <property type="term" value="F:glyoxylate reductase (NADPH) activity"/>
    <property type="evidence" value="ECO:0007669"/>
    <property type="project" value="TreeGrafter"/>
</dbReference>
<protein>
    <recommendedName>
        <fullName evidence="2">Glyoxylate reductase/hydroxypyruvate reductase</fullName>
    </recommendedName>
</protein>
<organism evidence="7 8">
    <name type="scientific">Acanthoscelides obtectus</name>
    <name type="common">Bean weevil</name>
    <name type="synonym">Bruchus obtectus</name>
    <dbReference type="NCBI Taxonomy" id="200917"/>
    <lineage>
        <taxon>Eukaryota</taxon>
        <taxon>Metazoa</taxon>
        <taxon>Ecdysozoa</taxon>
        <taxon>Arthropoda</taxon>
        <taxon>Hexapoda</taxon>
        <taxon>Insecta</taxon>
        <taxon>Pterygota</taxon>
        <taxon>Neoptera</taxon>
        <taxon>Endopterygota</taxon>
        <taxon>Coleoptera</taxon>
        <taxon>Polyphaga</taxon>
        <taxon>Cucujiformia</taxon>
        <taxon>Chrysomeloidea</taxon>
        <taxon>Chrysomelidae</taxon>
        <taxon>Bruchinae</taxon>
        <taxon>Bruchini</taxon>
        <taxon>Acanthoscelides</taxon>
    </lineage>
</organism>
<dbReference type="Gene3D" id="3.40.50.720">
    <property type="entry name" value="NAD(P)-binding Rossmann-like Domain"/>
    <property type="match status" value="2"/>
</dbReference>
<dbReference type="PANTHER" id="PTHR10996">
    <property type="entry name" value="2-HYDROXYACID DEHYDROGENASE-RELATED"/>
    <property type="match status" value="1"/>
</dbReference>
<keyword evidence="4" id="KW-0732">Signal</keyword>
<evidence type="ECO:0000256" key="1">
    <source>
        <dbReference type="ARBA" id="ARBA00023002"/>
    </source>
</evidence>
<dbReference type="SUPFAM" id="SSF52283">
    <property type="entry name" value="Formate/glycerate dehydrogenase catalytic domain-like"/>
    <property type="match status" value="1"/>
</dbReference>
<dbReference type="InterPro" id="IPR006139">
    <property type="entry name" value="D-isomer_2_OHA_DH_cat_dom"/>
</dbReference>
<dbReference type="InterPro" id="IPR036291">
    <property type="entry name" value="NAD(P)-bd_dom_sf"/>
</dbReference>
<accession>A0A9P0NW61</accession>
<feature type="signal peptide" evidence="4">
    <location>
        <begin position="1"/>
        <end position="21"/>
    </location>
</feature>